<dbReference type="EMBL" id="CAUYUJ010018294">
    <property type="protein sequence ID" value="CAK0882430.1"/>
    <property type="molecule type" value="Genomic_DNA"/>
</dbReference>
<accession>A0ABN9W8A1</accession>
<protein>
    <submittedName>
        <fullName evidence="2">Uncharacterized protein</fullName>
    </submittedName>
</protein>
<comment type="caution">
    <text evidence="2">The sequence shown here is derived from an EMBL/GenBank/DDBJ whole genome shotgun (WGS) entry which is preliminary data.</text>
</comment>
<organism evidence="2 3">
    <name type="scientific">Prorocentrum cordatum</name>
    <dbReference type="NCBI Taxonomy" id="2364126"/>
    <lineage>
        <taxon>Eukaryota</taxon>
        <taxon>Sar</taxon>
        <taxon>Alveolata</taxon>
        <taxon>Dinophyceae</taxon>
        <taxon>Prorocentrales</taxon>
        <taxon>Prorocentraceae</taxon>
        <taxon>Prorocentrum</taxon>
    </lineage>
</organism>
<evidence type="ECO:0000313" key="3">
    <source>
        <dbReference type="Proteomes" id="UP001189429"/>
    </source>
</evidence>
<feature type="compositionally biased region" description="Low complexity" evidence="1">
    <location>
        <begin position="10"/>
        <end position="20"/>
    </location>
</feature>
<dbReference type="Proteomes" id="UP001189429">
    <property type="component" value="Unassembled WGS sequence"/>
</dbReference>
<proteinExistence type="predicted"/>
<reference evidence="2" key="1">
    <citation type="submission" date="2023-10" db="EMBL/GenBank/DDBJ databases">
        <authorList>
            <person name="Chen Y."/>
            <person name="Shah S."/>
            <person name="Dougan E. K."/>
            <person name="Thang M."/>
            <person name="Chan C."/>
        </authorList>
    </citation>
    <scope>NUCLEOTIDE SEQUENCE [LARGE SCALE GENOMIC DNA]</scope>
</reference>
<evidence type="ECO:0000313" key="2">
    <source>
        <dbReference type="EMBL" id="CAK0882430.1"/>
    </source>
</evidence>
<sequence>MMKIVGGLLPTPQSSRTTPTRTIPALDVDHESWFQKALASGDDALPLHHDHAVPDPPFVLGELEFDGDLGSAHHLDAFGNYATVPVTAYLLFDGMSADQTRARGARAAAARGQSGRHLLFTLGSSSASPGGGIQRLQK</sequence>
<evidence type="ECO:0000256" key="1">
    <source>
        <dbReference type="SAM" id="MobiDB-lite"/>
    </source>
</evidence>
<name>A0ABN9W8A1_9DINO</name>
<gene>
    <name evidence="2" type="ORF">PCOR1329_LOCUS64950</name>
</gene>
<feature type="region of interest" description="Disordered" evidence="1">
    <location>
        <begin position="1"/>
        <end position="20"/>
    </location>
</feature>
<keyword evidence="3" id="KW-1185">Reference proteome</keyword>